<protein>
    <submittedName>
        <fullName evidence="2">Uncharacterized protein</fullName>
    </submittedName>
</protein>
<reference evidence="2" key="1">
    <citation type="submission" date="2023-03" db="EMBL/GenBank/DDBJ databases">
        <title>Lomoglobus Profundus gen. nov., sp. nov., a novel member of the phylum Verrucomicrobia, isolated from deep-marine sediment of South China Sea.</title>
        <authorList>
            <person name="Ahmad T."/>
            <person name="Ishaq S.E."/>
            <person name="Wang F."/>
        </authorList>
    </citation>
    <scope>NUCLEOTIDE SEQUENCE</scope>
    <source>
        <strain evidence="2">LMO-M01</strain>
    </source>
</reference>
<sequence length="66" mass="7268">MIEQIQSALENLSAYPRWLVATCGVIVALAVLYILGKVLKWTIYLMVAGAAIAVVLGGVYWWMGRI</sequence>
<accession>A0AAE9ZSY0</accession>
<keyword evidence="1" id="KW-0812">Transmembrane</keyword>
<feature type="transmembrane region" description="Helical" evidence="1">
    <location>
        <begin position="43"/>
        <end position="63"/>
    </location>
</feature>
<dbReference type="Proteomes" id="UP001218638">
    <property type="component" value="Chromosome"/>
</dbReference>
<dbReference type="AlphaFoldDB" id="A0AAE9ZSY0"/>
<proteinExistence type="predicted"/>
<evidence type="ECO:0000313" key="2">
    <source>
        <dbReference type="EMBL" id="WED63567.1"/>
    </source>
</evidence>
<keyword evidence="1" id="KW-1133">Transmembrane helix</keyword>
<dbReference type="EMBL" id="CP119075">
    <property type="protein sequence ID" value="WED63567.1"/>
    <property type="molecule type" value="Genomic_DNA"/>
</dbReference>
<organism evidence="2 3">
    <name type="scientific">Synoicihabitans lomoniglobus</name>
    <dbReference type="NCBI Taxonomy" id="2909285"/>
    <lineage>
        <taxon>Bacteria</taxon>
        <taxon>Pseudomonadati</taxon>
        <taxon>Verrucomicrobiota</taxon>
        <taxon>Opitutia</taxon>
        <taxon>Opitutales</taxon>
        <taxon>Opitutaceae</taxon>
        <taxon>Synoicihabitans</taxon>
    </lineage>
</organism>
<keyword evidence="3" id="KW-1185">Reference proteome</keyword>
<evidence type="ECO:0000313" key="3">
    <source>
        <dbReference type="Proteomes" id="UP001218638"/>
    </source>
</evidence>
<gene>
    <name evidence="2" type="ORF">PXH66_14620</name>
</gene>
<name>A0AAE9ZSY0_9BACT</name>
<evidence type="ECO:0000256" key="1">
    <source>
        <dbReference type="SAM" id="Phobius"/>
    </source>
</evidence>
<dbReference type="KEGG" id="slom:PXH66_14620"/>
<dbReference type="RefSeq" id="WP_330929775.1">
    <property type="nucleotide sequence ID" value="NZ_CP119075.1"/>
</dbReference>
<keyword evidence="1" id="KW-0472">Membrane</keyword>
<feature type="transmembrane region" description="Helical" evidence="1">
    <location>
        <begin position="18"/>
        <end position="36"/>
    </location>
</feature>